<dbReference type="GO" id="GO:0003857">
    <property type="term" value="F:(3S)-3-hydroxyacyl-CoA dehydrogenase (NAD+) activity"/>
    <property type="evidence" value="ECO:0007669"/>
    <property type="project" value="TreeGrafter"/>
</dbReference>
<dbReference type="InterPro" id="IPR039569">
    <property type="entry name" value="FAS1-like_DH_region"/>
</dbReference>
<dbReference type="GO" id="GO:0006635">
    <property type="term" value="P:fatty acid beta-oxidation"/>
    <property type="evidence" value="ECO:0007669"/>
    <property type="project" value="TreeGrafter"/>
</dbReference>
<name>A0A813BDZ6_9DINO</name>
<dbReference type="GO" id="GO:0044594">
    <property type="term" value="F:17-beta-hydroxysteroid dehydrogenase (NAD+) activity"/>
    <property type="evidence" value="ECO:0007669"/>
    <property type="project" value="TreeGrafter"/>
</dbReference>
<dbReference type="AlphaFoldDB" id="A0A813BDZ6"/>
<dbReference type="InterPro" id="IPR002539">
    <property type="entry name" value="MaoC-like_dom"/>
</dbReference>
<dbReference type="Pfam" id="PF13452">
    <property type="entry name" value="FAS1_DH_region"/>
    <property type="match status" value="1"/>
</dbReference>
<dbReference type="GO" id="GO:0004300">
    <property type="term" value="F:enoyl-CoA hydratase activity"/>
    <property type="evidence" value="ECO:0007669"/>
    <property type="project" value="TreeGrafter"/>
</dbReference>
<dbReference type="Proteomes" id="UP000601435">
    <property type="component" value="Unassembled WGS sequence"/>
</dbReference>
<organism evidence="3 4">
    <name type="scientific">Symbiodinium necroappetens</name>
    <dbReference type="NCBI Taxonomy" id="1628268"/>
    <lineage>
        <taxon>Eukaryota</taxon>
        <taxon>Sar</taxon>
        <taxon>Alveolata</taxon>
        <taxon>Dinophyceae</taxon>
        <taxon>Suessiales</taxon>
        <taxon>Symbiodiniaceae</taxon>
        <taxon>Symbiodinium</taxon>
    </lineage>
</organism>
<feature type="domain" description="FAS1-like dehydratase" evidence="2">
    <location>
        <begin position="1"/>
        <end position="117"/>
    </location>
</feature>
<dbReference type="GO" id="GO:0005777">
    <property type="term" value="C:peroxisome"/>
    <property type="evidence" value="ECO:0007669"/>
    <property type="project" value="TreeGrafter"/>
</dbReference>
<dbReference type="Gene3D" id="3.10.129.10">
    <property type="entry name" value="Hotdog Thioesterase"/>
    <property type="match status" value="1"/>
</dbReference>
<dbReference type="InterPro" id="IPR029069">
    <property type="entry name" value="HotDog_dom_sf"/>
</dbReference>
<reference evidence="3" key="1">
    <citation type="submission" date="2021-02" db="EMBL/GenBank/DDBJ databases">
        <authorList>
            <person name="Dougan E. K."/>
            <person name="Rhodes N."/>
            <person name="Thang M."/>
            <person name="Chan C."/>
        </authorList>
    </citation>
    <scope>NUCLEOTIDE SEQUENCE</scope>
</reference>
<evidence type="ECO:0000313" key="4">
    <source>
        <dbReference type="Proteomes" id="UP000601435"/>
    </source>
</evidence>
<sequence>MVGQQTAPLEHQVDARWLMAYAAGLNDTLDCYMDTTAGPVLAHPVFPVCPEWPVILNVRAMAGGQTLSPAEAARGVHAAHDLHIFKPIKAGDHITTTATMIGINQIKPGAAYTLRLDTHDANSGDLLAQTYQLGIYRGVNVAGDNNNLEAPPALPQLSDLANGQVEKIDVNAGTAHIYTECARIWNPIHTDRKVAIDAGLPDIILHGTATLALAVSSLVKKYAGGDPTSVKRLGGRFAAMVLLPSQIDIVSAISGDTITFQVHNAQGELAISNGFMVLA</sequence>
<keyword evidence="4" id="KW-1185">Reference proteome</keyword>
<gene>
    <name evidence="3" type="primary">ECH2</name>
    <name evidence="3" type="ORF">SNEC2469_LOCUS30468</name>
</gene>
<feature type="domain" description="MaoC-like" evidence="1">
    <location>
        <begin position="174"/>
        <end position="266"/>
    </location>
</feature>
<dbReference type="PANTHER" id="PTHR13078:SF56">
    <property type="entry name" value="PEROXISOMAL MULTIFUNCTIONAL ENZYME TYPE 2"/>
    <property type="match status" value="1"/>
</dbReference>
<dbReference type="EMBL" id="CAJNJA010071251">
    <property type="protein sequence ID" value="CAE7903176.1"/>
    <property type="molecule type" value="Genomic_DNA"/>
</dbReference>
<comment type="caution">
    <text evidence="3">The sequence shown here is derived from an EMBL/GenBank/DDBJ whole genome shotgun (WGS) entry which is preliminary data.</text>
</comment>
<protein>
    <submittedName>
        <fullName evidence="3">ECH2 protein</fullName>
    </submittedName>
</protein>
<evidence type="ECO:0000259" key="2">
    <source>
        <dbReference type="Pfam" id="PF13452"/>
    </source>
</evidence>
<accession>A0A813BDZ6</accession>
<evidence type="ECO:0000259" key="1">
    <source>
        <dbReference type="Pfam" id="PF01575"/>
    </source>
</evidence>
<proteinExistence type="predicted"/>
<dbReference type="SUPFAM" id="SSF54637">
    <property type="entry name" value="Thioesterase/thiol ester dehydrase-isomerase"/>
    <property type="match status" value="2"/>
</dbReference>
<dbReference type="Pfam" id="PF01575">
    <property type="entry name" value="MaoC_dehydratas"/>
    <property type="match status" value="1"/>
</dbReference>
<evidence type="ECO:0000313" key="3">
    <source>
        <dbReference type="EMBL" id="CAE7903176.1"/>
    </source>
</evidence>
<dbReference type="PANTHER" id="PTHR13078">
    <property type="entry name" value="PEROXISOMAL MULTIFUNCTIONAL ENZYME TYPE 2-RELATED"/>
    <property type="match status" value="1"/>
</dbReference>